<comment type="caution">
    <text evidence="1">The sequence shown here is derived from an EMBL/GenBank/DDBJ whole genome shotgun (WGS) entry which is preliminary data.</text>
</comment>
<dbReference type="RefSeq" id="XP_041284189.1">
    <property type="nucleotide sequence ID" value="XM_041442840.1"/>
</dbReference>
<evidence type="ECO:0000313" key="1">
    <source>
        <dbReference type="EMBL" id="KAG2081018.1"/>
    </source>
</evidence>
<name>A0A9P7EQ14_9AGAM</name>
<proteinExistence type="predicted"/>
<evidence type="ECO:0000313" key="2">
    <source>
        <dbReference type="Proteomes" id="UP000823399"/>
    </source>
</evidence>
<dbReference type="OrthoDB" id="2669721at2759"/>
<organism evidence="1 2">
    <name type="scientific">Suillus discolor</name>
    <dbReference type="NCBI Taxonomy" id="1912936"/>
    <lineage>
        <taxon>Eukaryota</taxon>
        <taxon>Fungi</taxon>
        <taxon>Dikarya</taxon>
        <taxon>Basidiomycota</taxon>
        <taxon>Agaricomycotina</taxon>
        <taxon>Agaricomycetes</taxon>
        <taxon>Agaricomycetidae</taxon>
        <taxon>Boletales</taxon>
        <taxon>Suillineae</taxon>
        <taxon>Suillaceae</taxon>
        <taxon>Suillus</taxon>
    </lineage>
</organism>
<reference evidence="1" key="1">
    <citation type="journal article" date="2020" name="New Phytol.">
        <title>Comparative genomics reveals dynamic genome evolution in host specialist ectomycorrhizal fungi.</title>
        <authorList>
            <person name="Lofgren L.A."/>
            <person name="Nguyen N.H."/>
            <person name="Vilgalys R."/>
            <person name="Ruytinx J."/>
            <person name="Liao H.L."/>
            <person name="Branco S."/>
            <person name="Kuo A."/>
            <person name="LaButti K."/>
            <person name="Lipzen A."/>
            <person name="Andreopoulos W."/>
            <person name="Pangilinan J."/>
            <person name="Riley R."/>
            <person name="Hundley H."/>
            <person name="Na H."/>
            <person name="Barry K."/>
            <person name="Grigoriev I.V."/>
            <person name="Stajich J.E."/>
            <person name="Kennedy P.G."/>
        </authorList>
    </citation>
    <scope>NUCLEOTIDE SEQUENCE</scope>
    <source>
        <strain evidence="1">FC423</strain>
    </source>
</reference>
<protein>
    <submittedName>
        <fullName evidence="1">Uncharacterized protein</fullName>
    </submittedName>
</protein>
<dbReference type="GeneID" id="64705099"/>
<dbReference type="EMBL" id="JABBWM010000459">
    <property type="protein sequence ID" value="KAG2081018.1"/>
    <property type="molecule type" value="Genomic_DNA"/>
</dbReference>
<keyword evidence="2" id="KW-1185">Reference proteome</keyword>
<dbReference type="Proteomes" id="UP000823399">
    <property type="component" value="Unassembled WGS sequence"/>
</dbReference>
<sequence length="149" mass="16855">MDGSIHISRWARLRIPNGQVAHSRWKEGHQTNARHSRNVKFMHNGEIHFGEVLYYFQCEVHLDEESTLALVSTYSAPDLALLEASHHTVVSCMHLGDASLQVIDVKSIHAVVAMVPHQINNEERFFVVEKPGLDVADLGGYEEEVQEDE</sequence>
<gene>
    <name evidence="1" type="ORF">F5147DRAFT_783963</name>
</gene>
<accession>A0A9P7EQ14</accession>
<dbReference type="AlphaFoldDB" id="A0A9P7EQ14"/>